<keyword evidence="2" id="KW-1185">Reference proteome</keyword>
<dbReference type="Proteomes" id="UP000694941">
    <property type="component" value="Unplaced"/>
</dbReference>
<feature type="chain" id="PRO_5046018442" evidence="1">
    <location>
        <begin position="20"/>
        <end position="163"/>
    </location>
</feature>
<evidence type="ECO:0000313" key="3">
    <source>
        <dbReference type="RefSeq" id="XP_013788944.1"/>
    </source>
</evidence>
<proteinExistence type="predicted"/>
<reference evidence="3" key="1">
    <citation type="submission" date="2025-08" db="UniProtKB">
        <authorList>
            <consortium name="RefSeq"/>
        </authorList>
    </citation>
    <scope>IDENTIFICATION</scope>
    <source>
        <tissue evidence="3">Muscle</tissue>
    </source>
</reference>
<keyword evidence="1" id="KW-0732">Signal</keyword>
<dbReference type="GeneID" id="106472822"/>
<feature type="signal peptide" evidence="1">
    <location>
        <begin position="1"/>
        <end position="19"/>
    </location>
</feature>
<accession>A0ABM1BUJ4</accession>
<evidence type="ECO:0000313" key="2">
    <source>
        <dbReference type="Proteomes" id="UP000694941"/>
    </source>
</evidence>
<gene>
    <name evidence="3" type="primary">LOC106472822</name>
</gene>
<protein>
    <submittedName>
        <fullName evidence="3">Uncharacterized protein LOC106472822 isoform X1</fullName>
    </submittedName>
</protein>
<name>A0ABM1BUJ4_LIMPO</name>
<organism evidence="2 3">
    <name type="scientific">Limulus polyphemus</name>
    <name type="common">Atlantic horseshoe crab</name>
    <dbReference type="NCBI Taxonomy" id="6850"/>
    <lineage>
        <taxon>Eukaryota</taxon>
        <taxon>Metazoa</taxon>
        <taxon>Ecdysozoa</taxon>
        <taxon>Arthropoda</taxon>
        <taxon>Chelicerata</taxon>
        <taxon>Merostomata</taxon>
        <taxon>Xiphosura</taxon>
        <taxon>Limulidae</taxon>
        <taxon>Limulus</taxon>
    </lineage>
</organism>
<sequence>MKTVVVLVCLTILTTEIWTRQVPTIYDVLSLVYKLCAINELHLKEKVKCLEERLSKKVTSAFQRCFTEDLTATSIKKNNQIRHVKRLVTTLCFQSTFVPQWLEKYDKAPLPLTTVISLTALGRMACVIREIQRPLLVWELAFSKCLHDEDSQKLQNSGPQLIQ</sequence>
<evidence type="ECO:0000256" key="1">
    <source>
        <dbReference type="SAM" id="SignalP"/>
    </source>
</evidence>
<dbReference type="RefSeq" id="XP_013788944.1">
    <property type="nucleotide sequence ID" value="XM_013933490.2"/>
</dbReference>